<dbReference type="PANTHER" id="PTHR31350:SF29">
    <property type="entry name" value="PROTEIN SIRB1 N-TERMINAL DOMAIN-CONTAINING PROTEIN"/>
    <property type="match status" value="1"/>
</dbReference>
<dbReference type="PANTHER" id="PTHR31350">
    <property type="entry name" value="SI:DKEY-261L7.2"/>
    <property type="match status" value="1"/>
</dbReference>
<reference evidence="1" key="1">
    <citation type="submission" date="2018-01" db="EMBL/GenBank/DDBJ databases">
        <authorList>
            <person name="Mao J.F."/>
        </authorList>
    </citation>
    <scope>NUCLEOTIDE SEQUENCE</scope>
    <source>
        <strain evidence="1">Huo1</strain>
        <tissue evidence="1">Leaf</tissue>
    </source>
</reference>
<dbReference type="AlphaFoldDB" id="A0A8X8Y804"/>
<gene>
    <name evidence="1" type="ORF">SASPL_115251</name>
</gene>
<protein>
    <submittedName>
        <fullName evidence="1">Uncharacterized protein</fullName>
    </submittedName>
</protein>
<proteinExistence type="predicted"/>
<sequence>MNCRCKCGLSAEDDFKFVLHDALDSSGIDTSHAPGSILSALSTFFHVAARVGFCSQIKDVSDIERGTSMAINRGVDLARAALHIAAEDDSLISHSSVPLPVDDFIERLDTLSIGFCSPDNFLDCLER</sequence>
<reference evidence="1" key="2">
    <citation type="submission" date="2020-08" db="EMBL/GenBank/DDBJ databases">
        <title>Plant Genome Project.</title>
        <authorList>
            <person name="Zhang R.-G."/>
        </authorList>
    </citation>
    <scope>NUCLEOTIDE SEQUENCE</scope>
    <source>
        <strain evidence="1">Huo1</strain>
        <tissue evidence="1">Leaf</tissue>
    </source>
</reference>
<keyword evidence="2" id="KW-1185">Reference proteome</keyword>
<evidence type="ECO:0000313" key="2">
    <source>
        <dbReference type="Proteomes" id="UP000298416"/>
    </source>
</evidence>
<name>A0A8X8Y804_SALSN</name>
<organism evidence="1">
    <name type="scientific">Salvia splendens</name>
    <name type="common">Scarlet sage</name>
    <dbReference type="NCBI Taxonomy" id="180675"/>
    <lineage>
        <taxon>Eukaryota</taxon>
        <taxon>Viridiplantae</taxon>
        <taxon>Streptophyta</taxon>
        <taxon>Embryophyta</taxon>
        <taxon>Tracheophyta</taxon>
        <taxon>Spermatophyta</taxon>
        <taxon>Magnoliopsida</taxon>
        <taxon>eudicotyledons</taxon>
        <taxon>Gunneridae</taxon>
        <taxon>Pentapetalae</taxon>
        <taxon>asterids</taxon>
        <taxon>lamiids</taxon>
        <taxon>Lamiales</taxon>
        <taxon>Lamiaceae</taxon>
        <taxon>Nepetoideae</taxon>
        <taxon>Mentheae</taxon>
        <taxon>Salviinae</taxon>
        <taxon>Salvia</taxon>
        <taxon>Salvia subgen. Calosphace</taxon>
        <taxon>core Calosphace</taxon>
    </lineage>
</organism>
<accession>A0A8X8Y804</accession>
<dbReference type="Proteomes" id="UP000298416">
    <property type="component" value="Unassembled WGS sequence"/>
</dbReference>
<comment type="caution">
    <text evidence="1">The sequence shown here is derived from an EMBL/GenBank/DDBJ whole genome shotgun (WGS) entry which is preliminary data.</text>
</comment>
<dbReference type="EMBL" id="PNBA02000005">
    <property type="protein sequence ID" value="KAG6424831.1"/>
    <property type="molecule type" value="Genomic_DNA"/>
</dbReference>
<evidence type="ECO:0000313" key="1">
    <source>
        <dbReference type="EMBL" id="KAG6424831.1"/>
    </source>
</evidence>